<dbReference type="InterPro" id="IPR012337">
    <property type="entry name" value="RNaseH-like_sf"/>
</dbReference>
<dbReference type="EMBL" id="OZ034818">
    <property type="protein sequence ID" value="CAL1387342.1"/>
    <property type="molecule type" value="Genomic_DNA"/>
</dbReference>
<accession>A0AAV2ENN3</accession>
<evidence type="ECO:0000259" key="1">
    <source>
        <dbReference type="Pfam" id="PF13456"/>
    </source>
</evidence>
<dbReference type="Pfam" id="PF13456">
    <property type="entry name" value="RVT_3"/>
    <property type="match status" value="1"/>
</dbReference>
<sequence>MAWDAGARRVEVQSDSRTAIQLLQSATEFHPHRTMISTARQLLQREWQVNIVHTFREGNFVADFLTSQGHGYPIGNHPFLGSNPNLLHWLFYDRVGVAVPRLVNV</sequence>
<dbReference type="InterPro" id="IPR002156">
    <property type="entry name" value="RNaseH_domain"/>
</dbReference>
<dbReference type="Gene3D" id="3.30.420.10">
    <property type="entry name" value="Ribonuclease H-like superfamily/Ribonuclease H"/>
    <property type="match status" value="1"/>
</dbReference>
<dbReference type="AlphaFoldDB" id="A0AAV2ENN3"/>
<feature type="domain" description="RNase H type-1" evidence="1">
    <location>
        <begin position="2"/>
        <end position="66"/>
    </location>
</feature>
<evidence type="ECO:0000313" key="2">
    <source>
        <dbReference type="EMBL" id="CAL1387342.1"/>
    </source>
</evidence>
<dbReference type="PANTHER" id="PTHR34023:SF4">
    <property type="entry name" value="RNASE H TYPE-1 DOMAIN-CONTAINING PROTEIN"/>
    <property type="match status" value="1"/>
</dbReference>
<dbReference type="SUPFAM" id="SSF53098">
    <property type="entry name" value="Ribonuclease H-like"/>
    <property type="match status" value="1"/>
</dbReference>
<dbReference type="GO" id="GO:0004523">
    <property type="term" value="F:RNA-DNA hybrid ribonuclease activity"/>
    <property type="evidence" value="ECO:0007669"/>
    <property type="project" value="InterPro"/>
</dbReference>
<dbReference type="InterPro" id="IPR036397">
    <property type="entry name" value="RNaseH_sf"/>
</dbReference>
<dbReference type="Proteomes" id="UP001497516">
    <property type="component" value="Chromosome 5"/>
</dbReference>
<gene>
    <name evidence="2" type="ORF">LTRI10_LOCUS28335</name>
</gene>
<name>A0AAV2ENN3_9ROSI</name>
<dbReference type="PANTHER" id="PTHR34023">
    <property type="entry name" value="RNASE H DOMAIN-CONTAINING PROTEIN"/>
    <property type="match status" value="1"/>
</dbReference>
<keyword evidence="3" id="KW-1185">Reference proteome</keyword>
<reference evidence="2 3" key="1">
    <citation type="submission" date="2024-04" db="EMBL/GenBank/DDBJ databases">
        <authorList>
            <person name="Fracassetti M."/>
        </authorList>
    </citation>
    <scope>NUCLEOTIDE SEQUENCE [LARGE SCALE GENOMIC DNA]</scope>
</reference>
<protein>
    <recommendedName>
        <fullName evidence="1">RNase H type-1 domain-containing protein</fullName>
    </recommendedName>
</protein>
<dbReference type="CDD" id="cd06222">
    <property type="entry name" value="RNase_H_like"/>
    <property type="match status" value="1"/>
</dbReference>
<organism evidence="2 3">
    <name type="scientific">Linum trigynum</name>
    <dbReference type="NCBI Taxonomy" id="586398"/>
    <lineage>
        <taxon>Eukaryota</taxon>
        <taxon>Viridiplantae</taxon>
        <taxon>Streptophyta</taxon>
        <taxon>Embryophyta</taxon>
        <taxon>Tracheophyta</taxon>
        <taxon>Spermatophyta</taxon>
        <taxon>Magnoliopsida</taxon>
        <taxon>eudicotyledons</taxon>
        <taxon>Gunneridae</taxon>
        <taxon>Pentapetalae</taxon>
        <taxon>rosids</taxon>
        <taxon>fabids</taxon>
        <taxon>Malpighiales</taxon>
        <taxon>Linaceae</taxon>
        <taxon>Linum</taxon>
    </lineage>
</organism>
<proteinExistence type="predicted"/>
<dbReference type="GO" id="GO:0003676">
    <property type="term" value="F:nucleic acid binding"/>
    <property type="evidence" value="ECO:0007669"/>
    <property type="project" value="InterPro"/>
</dbReference>
<evidence type="ECO:0000313" key="3">
    <source>
        <dbReference type="Proteomes" id="UP001497516"/>
    </source>
</evidence>
<dbReference type="InterPro" id="IPR044730">
    <property type="entry name" value="RNase_H-like_dom_plant"/>
</dbReference>